<dbReference type="Pfam" id="PF13472">
    <property type="entry name" value="Lipase_GDSL_2"/>
    <property type="match status" value="1"/>
</dbReference>
<accession>A0AAC8UV57</accession>
<dbReference type="EMBL" id="CP012033">
    <property type="protein sequence ID" value="AKP64457.1"/>
    <property type="molecule type" value="Genomic_DNA"/>
</dbReference>
<dbReference type="InterPro" id="IPR013830">
    <property type="entry name" value="SGNH_hydro"/>
</dbReference>
<dbReference type="RefSeq" id="WP_048733538.1">
    <property type="nucleotide sequence ID" value="NZ_CP012033.1"/>
</dbReference>
<reference evidence="2 3" key="1">
    <citation type="submission" date="2015-07" db="EMBL/GenBank/DDBJ databases">
        <title>Lactobacillus korensis/26-25/ whole genome sequencing.</title>
        <authorList>
            <person name="Kim M.K."/>
            <person name="Im W.-T."/>
            <person name="Srinivasan S."/>
            <person name="Lee J.-J."/>
        </authorList>
    </citation>
    <scope>NUCLEOTIDE SEQUENCE [LARGE SCALE GENOMIC DNA]</scope>
    <source>
        <strain evidence="2 3">26-25</strain>
    </source>
</reference>
<evidence type="ECO:0000259" key="1">
    <source>
        <dbReference type="Pfam" id="PF13472"/>
    </source>
</evidence>
<dbReference type="InterPro" id="IPR036514">
    <property type="entry name" value="SGNH_hydro_sf"/>
</dbReference>
<dbReference type="GO" id="GO:0052689">
    <property type="term" value="F:carboxylic ester hydrolase activity"/>
    <property type="evidence" value="ECO:0007669"/>
    <property type="project" value="InterPro"/>
</dbReference>
<sequence length="325" mass="35675">MQVQAVTANNPLMPVYFQGRWVEKTIRGQRVMYSTNLGAEFWFRVDQASLVTLNILKLASDVSPWIAVQIDGLPYQRIAVETLPWRLVLDGHRHVIRVVMSGNTDADQLWATDAGFAVQSVTSDGDLQPVRPGKHSVTFIGDSITAGCWVIPGRHAAVDYRAEGNYAAIASDLFGLRDVRVAYSAAGVSWPGTGGVPPLPQVLTAIDDRTPWKPEQTDLVVVNVGTNDRRITAAEFEPLFVKFLRQIQRLYPASQVAVMVPFNQHFAAVISAVTKRVGADLIATADWQPTTTDGVHVDTAGSRLAGQKLAEKLRELYSELLITNN</sequence>
<organism evidence="2 3">
    <name type="scientific">Levilactobacillus koreensis</name>
    <dbReference type="NCBI Taxonomy" id="637971"/>
    <lineage>
        <taxon>Bacteria</taxon>
        <taxon>Bacillati</taxon>
        <taxon>Bacillota</taxon>
        <taxon>Bacilli</taxon>
        <taxon>Lactobacillales</taxon>
        <taxon>Lactobacillaceae</taxon>
        <taxon>Levilactobacillus</taxon>
    </lineage>
</organism>
<proteinExistence type="predicted"/>
<dbReference type="InterPro" id="IPR037461">
    <property type="entry name" value="CtCE2-like_dom"/>
</dbReference>
<evidence type="ECO:0000313" key="3">
    <source>
        <dbReference type="Proteomes" id="UP000036000"/>
    </source>
</evidence>
<dbReference type="Proteomes" id="UP000036000">
    <property type="component" value="Chromosome"/>
</dbReference>
<dbReference type="Gene3D" id="3.40.50.1110">
    <property type="entry name" value="SGNH hydrolase"/>
    <property type="match status" value="1"/>
</dbReference>
<keyword evidence="3" id="KW-1185">Reference proteome</keyword>
<protein>
    <submittedName>
        <fullName evidence="2">Endoglucanase</fullName>
    </submittedName>
</protein>
<dbReference type="SUPFAM" id="SSF52266">
    <property type="entry name" value="SGNH hydrolase"/>
    <property type="match status" value="1"/>
</dbReference>
<name>A0AAC8UV57_9LACO</name>
<evidence type="ECO:0000313" key="2">
    <source>
        <dbReference type="EMBL" id="AKP64457.1"/>
    </source>
</evidence>
<gene>
    <name evidence="2" type="ORF">ABN16_05225</name>
</gene>
<dbReference type="CDD" id="cd01831">
    <property type="entry name" value="Endoglucanase_E_like"/>
    <property type="match status" value="1"/>
</dbReference>
<dbReference type="AlphaFoldDB" id="A0AAC8UV57"/>
<dbReference type="KEGG" id="lko:ABN16_05225"/>
<feature type="domain" description="SGNH hydrolase-type esterase" evidence="1">
    <location>
        <begin position="139"/>
        <end position="277"/>
    </location>
</feature>